<dbReference type="Pfam" id="PF00155">
    <property type="entry name" value="Aminotran_1_2"/>
    <property type="match status" value="1"/>
</dbReference>
<dbReference type="GO" id="GO:0008483">
    <property type="term" value="F:transaminase activity"/>
    <property type="evidence" value="ECO:0007669"/>
    <property type="project" value="UniProtKB-KW"/>
</dbReference>
<evidence type="ECO:0000256" key="2">
    <source>
        <dbReference type="ARBA" id="ARBA00007441"/>
    </source>
</evidence>
<evidence type="ECO:0000313" key="8">
    <source>
        <dbReference type="EMBL" id="EDS17845.1"/>
    </source>
</evidence>
<comment type="similarity">
    <text evidence="2">Belongs to the class-I pyridoxal-phosphate-dependent aminotransferase family.</text>
</comment>
<keyword evidence="4 8" id="KW-0032">Aminotransferase</keyword>
<reference evidence="8" key="1">
    <citation type="submission" date="2007-11" db="EMBL/GenBank/DDBJ databases">
        <authorList>
            <person name="Fulton L."/>
            <person name="Clifton S."/>
            <person name="Fulton B."/>
            <person name="Xu J."/>
            <person name="Minx P."/>
            <person name="Pepin K.H."/>
            <person name="Johnson M."/>
            <person name="Thiruvilangam P."/>
            <person name="Bhonagiri V."/>
            <person name="Nash W.E."/>
            <person name="Mardis E.R."/>
            <person name="Wilson R.K."/>
        </authorList>
    </citation>
    <scope>NUCLEOTIDE SEQUENCE [LARGE SCALE GENOMIC DNA]</scope>
    <source>
        <strain evidence="8">DSM 1402</strain>
    </source>
</reference>
<comment type="subunit">
    <text evidence="3">Homodimer.</text>
</comment>
<dbReference type="InterPro" id="IPR015421">
    <property type="entry name" value="PyrdxlP-dep_Trfase_major"/>
</dbReference>
<evidence type="ECO:0000313" key="9">
    <source>
        <dbReference type="Proteomes" id="UP000005798"/>
    </source>
</evidence>
<evidence type="ECO:0000259" key="7">
    <source>
        <dbReference type="Pfam" id="PF00155"/>
    </source>
</evidence>
<evidence type="ECO:0000256" key="6">
    <source>
        <dbReference type="ARBA" id="ARBA00022898"/>
    </source>
</evidence>
<dbReference type="EC" id="2.6.1.-" evidence="8"/>
<dbReference type="HOGENOM" id="CLU_017584_0_6_9"/>
<evidence type="ECO:0000256" key="3">
    <source>
        <dbReference type="ARBA" id="ARBA00011738"/>
    </source>
</evidence>
<dbReference type="InterPro" id="IPR015424">
    <property type="entry name" value="PyrdxlP-dep_Trfase"/>
</dbReference>
<proteinExistence type="inferred from homology"/>
<dbReference type="Proteomes" id="UP000005798">
    <property type="component" value="Unassembled WGS sequence"/>
</dbReference>
<keyword evidence="6" id="KW-0663">Pyridoxal phosphate</keyword>
<evidence type="ECO:0000256" key="4">
    <source>
        <dbReference type="ARBA" id="ARBA00022576"/>
    </source>
</evidence>
<organism evidence="8 9">
    <name type="scientific">Thomasclavelia ramosa DSM 1402</name>
    <dbReference type="NCBI Taxonomy" id="445974"/>
    <lineage>
        <taxon>Bacteria</taxon>
        <taxon>Bacillati</taxon>
        <taxon>Bacillota</taxon>
        <taxon>Erysipelotrichia</taxon>
        <taxon>Erysipelotrichales</taxon>
        <taxon>Coprobacillaceae</taxon>
        <taxon>Thomasclavelia</taxon>
    </lineage>
</organism>
<dbReference type="AlphaFoldDB" id="B0N7Q7"/>
<dbReference type="eggNOG" id="COG1167">
    <property type="taxonomic scope" value="Bacteria"/>
</dbReference>
<dbReference type="EMBL" id="ABFX02000008">
    <property type="protein sequence ID" value="EDS17845.1"/>
    <property type="molecule type" value="Genomic_DNA"/>
</dbReference>
<dbReference type="CDD" id="cd00609">
    <property type="entry name" value="AAT_like"/>
    <property type="match status" value="1"/>
</dbReference>
<dbReference type="PANTHER" id="PTHR42790">
    <property type="entry name" value="AMINOTRANSFERASE"/>
    <property type="match status" value="1"/>
</dbReference>
<reference evidence="8" key="2">
    <citation type="submission" date="2014-06" db="EMBL/GenBank/DDBJ databases">
        <title>Draft genome sequence of Clostridium ramosum(DSM 1402).</title>
        <authorList>
            <person name="Sudarsanam P."/>
            <person name="Ley R."/>
            <person name="Guruge J."/>
            <person name="Turnbaugh P.J."/>
            <person name="Mahowald M."/>
            <person name="Liep D."/>
            <person name="Gordon J."/>
        </authorList>
    </citation>
    <scope>NUCLEOTIDE SEQUENCE</scope>
    <source>
        <strain evidence="8">DSM 1402</strain>
    </source>
</reference>
<protein>
    <submittedName>
        <fullName evidence="8">Aminotransferase, class I/II</fullName>
        <ecNumber evidence="8">2.6.1.-</ecNumber>
    </submittedName>
</protein>
<comment type="cofactor">
    <cofactor evidence="1">
        <name>pyridoxal 5'-phosphate</name>
        <dbReference type="ChEBI" id="CHEBI:597326"/>
    </cofactor>
</comment>
<accession>B0N7Q7</accession>
<dbReference type="InterPro" id="IPR050859">
    <property type="entry name" value="Class-I_PLP-dep_aminotransf"/>
</dbReference>
<dbReference type="InterPro" id="IPR004839">
    <property type="entry name" value="Aminotransferase_I/II_large"/>
</dbReference>
<keyword evidence="9" id="KW-1185">Reference proteome</keyword>
<keyword evidence="5 8" id="KW-0808">Transferase</keyword>
<dbReference type="FunFam" id="3.40.640.10:FF:000053">
    <property type="entry name" value="Aminotransferase, class I"/>
    <property type="match status" value="1"/>
</dbReference>
<dbReference type="GO" id="GO:1901605">
    <property type="term" value="P:alpha-amino acid metabolic process"/>
    <property type="evidence" value="ECO:0007669"/>
    <property type="project" value="TreeGrafter"/>
</dbReference>
<dbReference type="InterPro" id="IPR015422">
    <property type="entry name" value="PyrdxlP-dep_Trfase_small"/>
</dbReference>
<evidence type="ECO:0000256" key="5">
    <source>
        <dbReference type="ARBA" id="ARBA00022679"/>
    </source>
</evidence>
<feature type="domain" description="Aminotransferase class I/classII large" evidence="7">
    <location>
        <begin position="39"/>
        <end position="397"/>
    </location>
</feature>
<dbReference type="PANTHER" id="PTHR42790:SF19">
    <property type="entry name" value="KYNURENINE_ALPHA-AMINOADIPATE AMINOTRANSFERASE, MITOCHONDRIAL"/>
    <property type="match status" value="1"/>
</dbReference>
<dbReference type="Gene3D" id="3.90.1150.10">
    <property type="entry name" value="Aspartate Aminotransferase, domain 1"/>
    <property type="match status" value="1"/>
</dbReference>
<sequence>MLTIQKEDSTTMKYTFAARFNNITPSGIRAVLEKAAGPDMINFSPGFPDNDAFPANDIQKISQDVLKEDIYTILQYSRGTTYPPLKKALKAFFNRQEKIFTENDDLMVTSGSGEGLEMAAKVFLNPGESIIVEDPTFVGALNGFISNDAKLLGVPVESDGMNLGLLEEAMQSTPAPKLLYIIPTFQNPTCITTSLEKRRAIYDLCLKYNIIILEDNPYGTLRFKGKTIPTLKSIDTEGIVVYCASLSKIISPGIRLGTIIANKEIIDKFNILKGASAGAVTNWSQHVIARFLETVDMDKHLAHLQSVYGKKSTFMVEMMKKTFHPDVKFTTPEGGMFVWFELPKYADARTFLNRATTMHIAIVNEETFAVNRRDKMNGFRLSFTSATMEQIETGIAKLGKLTYELCK</sequence>
<evidence type="ECO:0000256" key="1">
    <source>
        <dbReference type="ARBA" id="ARBA00001933"/>
    </source>
</evidence>
<dbReference type="SUPFAM" id="SSF53383">
    <property type="entry name" value="PLP-dependent transferases"/>
    <property type="match status" value="1"/>
</dbReference>
<gene>
    <name evidence="8" type="ORF">CLORAM_02640</name>
</gene>
<comment type="caution">
    <text evidence="8">The sequence shown here is derived from an EMBL/GenBank/DDBJ whole genome shotgun (WGS) entry which is preliminary data.</text>
</comment>
<dbReference type="GO" id="GO:0030170">
    <property type="term" value="F:pyridoxal phosphate binding"/>
    <property type="evidence" value="ECO:0007669"/>
    <property type="project" value="InterPro"/>
</dbReference>
<dbReference type="Gene3D" id="3.40.640.10">
    <property type="entry name" value="Type I PLP-dependent aspartate aminotransferase-like (Major domain)"/>
    <property type="match status" value="1"/>
</dbReference>
<name>B0N7Q7_9FIRM</name>